<reference evidence="5" key="1">
    <citation type="journal article" date="2014" name="Int. J. Syst. Evol. Microbiol.">
        <title>Complete genome sequence of Corynebacterium casei LMG S-19264T (=DSM 44701T), isolated from a smear-ripened cheese.</title>
        <authorList>
            <consortium name="US DOE Joint Genome Institute (JGI-PGF)"/>
            <person name="Walter F."/>
            <person name="Albersmeier A."/>
            <person name="Kalinowski J."/>
            <person name="Ruckert C."/>
        </authorList>
    </citation>
    <scope>NUCLEOTIDE SEQUENCE</scope>
    <source>
        <strain evidence="5">JCM 14371</strain>
    </source>
</reference>
<dbReference type="Pfam" id="PF08240">
    <property type="entry name" value="ADH_N"/>
    <property type="match status" value="1"/>
</dbReference>
<dbReference type="PANTHER" id="PTHR44154:SF1">
    <property type="entry name" value="QUINONE OXIDOREDUCTASE"/>
    <property type="match status" value="1"/>
</dbReference>
<sequence>MKKPPGPARPQNVTRRPAPTPPPRQNALMKATGFTRHLPVTDPASLQDLTLPAPTPGPRDLIVRVHAVSVNPVDTKVRAPKAQDVTHDPPKVLGWDASGIVEAVGADVTLYRPGDEVYYAGDYTRPGSNAELQAVDERIVGRKPRTLTHAQAAAFPLTTITAWEGLFDRLHIDPDGRHAGRSVLIIGGAGGVGSIAIQLARHAGLQVIATASRPESAAWATQLGAHHVIDHTGDMPAQLRALGIQGVHYVYSTYFTEQHWQAIVDVLLPQGGVVAIDSARDVDLALLKQKSATFAWEFMFTRSMFQTDDMAEQGRLLNRVADLIDAGTLRDLVARTLTPINAANLREAHRDLETRSVIGKVVLEGWSD</sequence>
<dbReference type="InterPro" id="IPR013154">
    <property type="entry name" value="ADH-like_N"/>
</dbReference>
<protein>
    <recommendedName>
        <fullName evidence="2">Zinc-type alcohol dehydrogenase-like protein</fullName>
    </recommendedName>
</protein>
<keyword evidence="2" id="KW-0479">Metal-binding</keyword>
<dbReference type="CDD" id="cd08252">
    <property type="entry name" value="AL_MDR"/>
    <property type="match status" value="1"/>
</dbReference>
<dbReference type="InterPro" id="IPR051603">
    <property type="entry name" value="Zinc-ADH_QOR/CCCR"/>
</dbReference>
<dbReference type="GO" id="GO:0008270">
    <property type="term" value="F:zinc ion binding"/>
    <property type="evidence" value="ECO:0007669"/>
    <property type="project" value="InterPro"/>
</dbReference>
<dbReference type="Pfam" id="PF13602">
    <property type="entry name" value="ADH_zinc_N_2"/>
    <property type="match status" value="1"/>
</dbReference>
<dbReference type="Gene3D" id="3.40.50.720">
    <property type="entry name" value="NAD(P)-binding Rossmann-like Domain"/>
    <property type="match status" value="1"/>
</dbReference>
<dbReference type="SUPFAM" id="SSF51735">
    <property type="entry name" value="NAD(P)-binding Rossmann-fold domains"/>
    <property type="match status" value="1"/>
</dbReference>
<keyword evidence="1" id="KW-0521">NADP</keyword>
<name>A0A917P4W1_9DEIO</name>
<keyword evidence="2" id="KW-0862">Zinc</keyword>
<dbReference type="InterPro" id="IPR020843">
    <property type="entry name" value="ER"/>
</dbReference>
<comment type="caution">
    <text evidence="5">The sequence shown here is derived from an EMBL/GenBank/DDBJ whole genome shotgun (WGS) entry which is preliminary data.</text>
</comment>
<dbReference type="NCBIfam" id="TIGR02817">
    <property type="entry name" value="adh_fam_1"/>
    <property type="match status" value="1"/>
</dbReference>
<feature type="domain" description="Enoyl reductase (ER)" evidence="4">
    <location>
        <begin position="44"/>
        <end position="363"/>
    </location>
</feature>
<keyword evidence="2" id="KW-0560">Oxidoreductase</keyword>
<evidence type="ECO:0000313" key="5">
    <source>
        <dbReference type="EMBL" id="GGJ61489.1"/>
    </source>
</evidence>
<dbReference type="SUPFAM" id="SSF50129">
    <property type="entry name" value="GroES-like"/>
    <property type="match status" value="1"/>
</dbReference>
<evidence type="ECO:0000259" key="4">
    <source>
        <dbReference type="SMART" id="SM00829"/>
    </source>
</evidence>
<reference evidence="5" key="2">
    <citation type="submission" date="2020-09" db="EMBL/GenBank/DDBJ databases">
        <authorList>
            <person name="Sun Q."/>
            <person name="Ohkuma M."/>
        </authorList>
    </citation>
    <scope>NUCLEOTIDE SEQUENCE</scope>
    <source>
        <strain evidence="5">JCM 14371</strain>
    </source>
</reference>
<dbReference type="InterPro" id="IPR011032">
    <property type="entry name" value="GroES-like_sf"/>
</dbReference>
<organism evidence="5 6">
    <name type="scientific">Deinococcus aquiradiocola</name>
    <dbReference type="NCBI Taxonomy" id="393059"/>
    <lineage>
        <taxon>Bacteria</taxon>
        <taxon>Thermotogati</taxon>
        <taxon>Deinococcota</taxon>
        <taxon>Deinococci</taxon>
        <taxon>Deinococcales</taxon>
        <taxon>Deinococcaceae</taxon>
        <taxon>Deinococcus</taxon>
    </lineage>
</organism>
<comment type="similarity">
    <text evidence="2">Belongs to the zinc-containing alcohol dehydrogenase family. Quinone oxidoreductase subfamily.</text>
</comment>
<dbReference type="Gene3D" id="3.90.180.10">
    <property type="entry name" value="Medium-chain alcohol dehydrogenases, catalytic domain"/>
    <property type="match status" value="1"/>
</dbReference>
<dbReference type="PANTHER" id="PTHR44154">
    <property type="entry name" value="QUINONE OXIDOREDUCTASE"/>
    <property type="match status" value="1"/>
</dbReference>
<keyword evidence="6" id="KW-1185">Reference proteome</keyword>
<dbReference type="InterPro" id="IPR014182">
    <property type="entry name" value="ADH_Zn_typ-1"/>
</dbReference>
<dbReference type="EMBL" id="BMOE01000001">
    <property type="protein sequence ID" value="GGJ61489.1"/>
    <property type="molecule type" value="Genomic_DNA"/>
</dbReference>
<gene>
    <name evidence="5" type="ORF">GCM10008939_01540</name>
</gene>
<dbReference type="SMART" id="SM00829">
    <property type="entry name" value="PKS_ER"/>
    <property type="match status" value="1"/>
</dbReference>
<evidence type="ECO:0000256" key="1">
    <source>
        <dbReference type="ARBA" id="ARBA00022857"/>
    </source>
</evidence>
<evidence type="ECO:0000256" key="2">
    <source>
        <dbReference type="RuleBase" id="RU364000"/>
    </source>
</evidence>
<accession>A0A917P4W1</accession>
<feature type="region of interest" description="Disordered" evidence="3">
    <location>
        <begin position="1"/>
        <end position="27"/>
    </location>
</feature>
<evidence type="ECO:0000313" key="6">
    <source>
        <dbReference type="Proteomes" id="UP000635726"/>
    </source>
</evidence>
<dbReference type="GO" id="GO:0016491">
    <property type="term" value="F:oxidoreductase activity"/>
    <property type="evidence" value="ECO:0007669"/>
    <property type="project" value="UniProtKB-KW"/>
</dbReference>
<dbReference type="InterPro" id="IPR036291">
    <property type="entry name" value="NAD(P)-bd_dom_sf"/>
</dbReference>
<dbReference type="Proteomes" id="UP000635726">
    <property type="component" value="Unassembled WGS sequence"/>
</dbReference>
<proteinExistence type="inferred from homology"/>
<evidence type="ECO:0000256" key="3">
    <source>
        <dbReference type="SAM" id="MobiDB-lite"/>
    </source>
</evidence>
<dbReference type="AlphaFoldDB" id="A0A917P4W1"/>